<dbReference type="GO" id="GO:0016020">
    <property type="term" value="C:membrane"/>
    <property type="evidence" value="ECO:0007669"/>
    <property type="project" value="UniProtKB-SubCell"/>
</dbReference>
<keyword evidence="3 9" id="KW-0808">Transferase</keyword>
<dbReference type="GO" id="GO:0001525">
    <property type="term" value="P:angiogenesis"/>
    <property type="evidence" value="ECO:0007669"/>
    <property type="project" value="Ensembl"/>
</dbReference>
<feature type="compositionally biased region" description="Basic and acidic residues" evidence="10">
    <location>
        <begin position="68"/>
        <end position="86"/>
    </location>
</feature>
<dbReference type="Ensembl" id="ENSGALT00010058936.1">
    <property type="protein sequence ID" value="ENSGALP00010035901.1"/>
    <property type="gene ID" value="ENSGALG00010024163.1"/>
</dbReference>
<gene>
    <name evidence="11" type="primary">HS6ST1</name>
</gene>
<dbReference type="GO" id="GO:0015012">
    <property type="term" value="P:heparan sulfate proteoglycan biosynthetic process"/>
    <property type="evidence" value="ECO:0007669"/>
    <property type="project" value="Ensembl"/>
</dbReference>
<dbReference type="GO" id="GO:0005794">
    <property type="term" value="C:Golgi apparatus"/>
    <property type="evidence" value="ECO:0007669"/>
    <property type="project" value="Ensembl"/>
</dbReference>
<keyword evidence="7 9" id="KW-0472">Membrane</keyword>
<dbReference type="InterPro" id="IPR027417">
    <property type="entry name" value="P-loop_NTPase"/>
</dbReference>
<evidence type="ECO:0000256" key="6">
    <source>
        <dbReference type="ARBA" id="ARBA00022989"/>
    </source>
</evidence>
<keyword evidence="4" id="KW-0812">Transmembrane</keyword>
<dbReference type="OrthoDB" id="406981at2759"/>
<evidence type="ECO:0000256" key="8">
    <source>
        <dbReference type="ARBA" id="ARBA00023180"/>
    </source>
</evidence>
<evidence type="ECO:0000256" key="10">
    <source>
        <dbReference type="SAM" id="MobiDB-lite"/>
    </source>
</evidence>
<dbReference type="InterPro" id="IPR005331">
    <property type="entry name" value="Sulfotransferase"/>
</dbReference>
<evidence type="ECO:0000256" key="3">
    <source>
        <dbReference type="ARBA" id="ARBA00022679"/>
    </source>
</evidence>
<dbReference type="InterPro" id="IPR010635">
    <property type="entry name" value="Heparan_SO4-6-sulfoTrfase"/>
</dbReference>
<feature type="region of interest" description="Disordered" evidence="10">
    <location>
        <begin position="386"/>
        <end position="406"/>
    </location>
</feature>
<evidence type="ECO:0000313" key="11">
    <source>
        <dbReference type="Ensembl" id="ENSGALP00010035901.1"/>
    </source>
</evidence>
<evidence type="ECO:0000256" key="5">
    <source>
        <dbReference type="ARBA" id="ARBA00022968"/>
    </source>
</evidence>
<keyword evidence="5 9" id="KW-0735">Signal-anchor</keyword>
<dbReference type="PANTHER" id="PTHR12812:SF1">
    <property type="entry name" value="HEPARAN-SULFATE 6-O-SULFOTRANSFERASE 1"/>
    <property type="match status" value="1"/>
</dbReference>
<dbReference type="EC" id="2.8.2.-" evidence="9"/>
<reference evidence="11" key="2">
    <citation type="submission" date="2025-08" db="UniProtKB">
        <authorList>
            <consortium name="Ensembl"/>
        </authorList>
    </citation>
    <scope>IDENTIFICATION</scope>
    <source>
        <strain evidence="11">broiler</strain>
    </source>
</reference>
<sequence>EDQQVPADRGRVRVLHAHPVPVRGAGAEPGRAQRPPLRRGAGPVPHAGPALREEVLLPGARAGAGARLRHEGRGRDRVPAHPEDGRHHLRPPPGAERAPGGALRLPARPEEVHLLPPQPPRDLALLPLLHRLELRAARRLDRAHQLRARRAGPPRERAQPDAQSLFHLRKTALGREKPVHTLRKFYYITLLRDPVSRYLSEWRHVQRGATWKTSLHMCDGRTPTPEELPSCYEGTDWSGCTLQEFMDCPYNLANNRQVRMLADLSLVGCYNMSFIPENKRAQILLESAKKNLKDMAFFGLTEFQRKTQYLFERTFNLKFIRPFMQYNSTRAGGVEVDNDTIRRIEELNDLDMQLYDYAKDLFQQRYQYKRQLERMEQRIKNREERLLHRSNEALPKEETEEQGRLPTEDYMSHIIEKW</sequence>
<dbReference type="GO" id="GO:0017095">
    <property type="term" value="F:heparan sulfate 6-sulfotransferase activity"/>
    <property type="evidence" value="ECO:0007669"/>
    <property type="project" value="Ensembl"/>
</dbReference>
<comment type="subcellular location">
    <subcellularLocation>
        <location evidence="1 9">Membrane</location>
        <topology evidence="1 9">Single-pass type II membrane protein</topology>
    </subcellularLocation>
</comment>
<feature type="region of interest" description="Disordered" evidence="10">
    <location>
        <begin position="63"/>
        <end position="102"/>
    </location>
</feature>
<keyword evidence="8" id="KW-0325">Glycoprotein</keyword>
<keyword evidence="6" id="KW-1133">Transmembrane helix</keyword>
<keyword evidence="12" id="KW-1185">Reference proteome</keyword>
<evidence type="ECO:0000313" key="12">
    <source>
        <dbReference type="Proteomes" id="UP000000539"/>
    </source>
</evidence>
<comment type="function">
    <text evidence="9">6-O-sulfation enzyme which catalyzes the transfer of sulfate from 3'-phosphoadenosine 5'-phosphosulfate (PAPS) to position 6 of the N-sulfoglucosamine residue (GlcNS) of heparan sulfate.</text>
</comment>
<accession>A0A8V0ZYC0</accession>
<dbReference type="Proteomes" id="UP000000539">
    <property type="component" value="Chromosome 9"/>
</dbReference>
<comment type="similarity">
    <text evidence="2 9">Belongs to the sulfotransferase 6 family.</text>
</comment>
<evidence type="ECO:0000256" key="7">
    <source>
        <dbReference type="ARBA" id="ARBA00023136"/>
    </source>
</evidence>
<comment type="catalytic activity">
    <reaction evidence="9">
        <text>alpha-D-glucosaminyl-[heparan sulfate](n) + 3'-phosphoadenylyl sulfate = 6-sulfo-alpha-D-glucosaminyl-[heparan sulfate](n) + adenosine 3',5'-bisphosphate + H(+)</text>
        <dbReference type="Rhea" id="RHEA:56604"/>
        <dbReference type="Rhea" id="RHEA-COMP:9830"/>
        <dbReference type="Rhea" id="RHEA-COMP:14621"/>
        <dbReference type="ChEBI" id="CHEBI:15378"/>
        <dbReference type="ChEBI" id="CHEBI:58339"/>
        <dbReference type="ChEBI" id="CHEBI:58343"/>
        <dbReference type="ChEBI" id="CHEBI:58388"/>
        <dbReference type="ChEBI" id="CHEBI:140604"/>
    </reaction>
</comment>
<reference evidence="11" key="3">
    <citation type="submission" date="2025-09" db="UniProtKB">
        <authorList>
            <consortium name="Ensembl"/>
        </authorList>
    </citation>
    <scope>IDENTIFICATION</scope>
    <source>
        <strain evidence="11">broiler</strain>
    </source>
</reference>
<dbReference type="Pfam" id="PF03567">
    <property type="entry name" value="Sulfotransfer_2"/>
    <property type="match status" value="1"/>
</dbReference>
<dbReference type="Gene3D" id="3.40.50.300">
    <property type="entry name" value="P-loop containing nucleotide triphosphate hydrolases"/>
    <property type="match status" value="1"/>
</dbReference>
<reference evidence="11" key="1">
    <citation type="submission" date="2020-11" db="EMBL/GenBank/DDBJ databases">
        <title>Gallus gallus (Chicken) genome, bGalGal1, GRCg7b, maternal haplotype autosomes + Z &amp; W.</title>
        <authorList>
            <person name="Warren W."/>
            <person name="Formenti G."/>
            <person name="Fedrigo O."/>
            <person name="Haase B."/>
            <person name="Mountcastle J."/>
            <person name="Balacco J."/>
            <person name="Tracey A."/>
            <person name="Schneider V."/>
            <person name="Okimoto R."/>
            <person name="Cheng H."/>
            <person name="Hawken R."/>
            <person name="Howe K."/>
            <person name="Jarvis E.D."/>
        </authorList>
    </citation>
    <scope>NUCLEOTIDE SEQUENCE [LARGE SCALE GENOMIC DNA]</scope>
    <source>
        <strain evidence="11">Broiler</strain>
    </source>
</reference>
<evidence type="ECO:0000256" key="2">
    <source>
        <dbReference type="ARBA" id="ARBA00010109"/>
    </source>
</evidence>
<evidence type="ECO:0000256" key="4">
    <source>
        <dbReference type="ARBA" id="ARBA00022692"/>
    </source>
</evidence>
<feature type="region of interest" description="Disordered" evidence="10">
    <location>
        <begin position="1"/>
        <end position="51"/>
    </location>
</feature>
<dbReference type="GeneTree" id="ENSGT00950000183071"/>
<protein>
    <recommendedName>
        <fullName evidence="9">Heparan-sulfate 6-O-sulfotransferase</fullName>
        <ecNumber evidence="9">2.8.2.-</ecNumber>
    </recommendedName>
</protein>
<organism evidence="11 12">
    <name type="scientific">Gallus gallus</name>
    <name type="common">Chicken</name>
    <dbReference type="NCBI Taxonomy" id="9031"/>
    <lineage>
        <taxon>Eukaryota</taxon>
        <taxon>Metazoa</taxon>
        <taxon>Chordata</taxon>
        <taxon>Craniata</taxon>
        <taxon>Vertebrata</taxon>
        <taxon>Euteleostomi</taxon>
        <taxon>Archelosauria</taxon>
        <taxon>Archosauria</taxon>
        <taxon>Dinosauria</taxon>
        <taxon>Saurischia</taxon>
        <taxon>Theropoda</taxon>
        <taxon>Coelurosauria</taxon>
        <taxon>Aves</taxon>
        <taxon>Neognathae</taxon>
        <taxon>Galloanserae</taxon>
        <taxon>Galliformes</taxon>
        <taxon>Phasianidae</taxon>
        <taxon>Phasianinae</taxon>
        <taxon>Gallus</taxon>
    </lineage>
</organism>
<proteinExistence type="inferred from homology"/>
<dbReference type="FunFam" id="3.40.50.300:FF:000852">
    <property type="entry name" value="Heparan-sulfate 6-O-sulfotransferase"/>
    <property type="match status" value="1"/>
</dbReference>
<dbReference type="PANTHER" id="PTHR12812">
    <property type="entry name" value="HEPARAN SULFATE 6-O-SULFOTRANSFERASE 3"/>
    <property type="match status" value="1"/>
</dbReference>
<dbReference type="AlphaFoldDB" id="A0A8V0ZYC0"/>
<evidence type="ECO:0000256" key="9">
    <source>
        <dbReference type="RuleBase" id="RU364122"/>
    </source>
</evidence>
<evidence type="ECO:0000256" key="1">
    <source>
        <dbReference type="ARBA" id="ARBA00004606"/>
    </source>
</evidence>
<dbReference type="GO" id="GO:0048666">
    <property type="term" value="P:neuron development"/>
    <property type="evidence" value="ECO:0007669"/>
    <property type="project" value="Ensembl"/>
</dbReference>
<name>A0A8V0ZYC0_CHICK</name>